<dbReference type="OrthoDB" id="6500128at2759"/>
<name>A0A367JZF6_RHIST</name>
<keyword evidence="4 17" id="KW-0812">Transmembrane</keyword>
<dbReference type="CDD" id="cd18574">
    <property type="entry name" value="ABC_6TM_ABCB8_like"/>
    <property type="match status" value="1"/>
</dbReference>
<keyword evidence="7 20" id="KW-0067">ATP-binding</keyword>
<dbReference type="InterPro" id="IPR027417">
    <property type="entry name" value="P-loop_NTPase"/>
</dbReference>
<evidence type="ECO:0000313" key="21">
    <source>
        <dbReference type="Proteomes" id="UP000253551"/>
    </source>
</evidence>
<evidence type="ECO:0000256" key="11">
    <source>
        <dbReference type="ARBA" id="ARBA00023065"/>
    </source>
</evidence>
<dbReference type="PROSITE" id="PS50929">
    <property type="entry name" value="ABC_TM1F"/>
    <property type="match status" value="1"/>
</dbReference>
<dbReference type="InterPro" id="IPR017871">
    <property type="entry name" value="ABC_transporter-like_CS"/>
</dbReference>
<feature type="domain" description="ABC transmembrane type-1" evidence="19">
    <location>
        <begin position="144"/>
        <end position="431"/>
    </location>
</feature>
<gene>
    <name evidence="20" type="primary">ABCB8_1</name>
    <name evidence="20" type="ORF">CU098_008607</name>
</gene>
<evidence type="ECO:0000256" key="15">
    <source>
        <dbReference type="ARBA" id="ARBA00041416"/>
    </source>
</evidence>
<dbReference type="STRING" id="4846.A0A367JZF6"/>
<evidence type="ECO:0000256" key="8">
    <source>
        <dbReference type="ARBA" id="ARBA00022946"/>
    </source>
</evidence>
<dbReference type="InterPro" id="IPR003439">
    <property type="entry name" value="ABC_transporter-like_ATP-bd"/>
</dbReference>
<dbReference type="PROSITE" id="PS00211">
    <property type="entry name" value="ABC_TRANSPORTER_1"/>
    <property type="match status" value="1"/>
</dbReference>
<dbReference type="InterPro" id="IPR036640">
    <property type="entry name" value="ABC1_TM_sf"/>
</dbReference>
<dbReference type="Gene3D" id="3.40.50.300">
    <property type="entry name" value="P-loop containing nucleotide triphosphate hydrolases"/>
    <property type="match status" value="1"/>
</dbReference>
<evidence type="ECO:0000256" key="2">
    <source>
        <dbReference type="ARBA" id="ARBA00022448"/>
    </source>
</evidence>
<dbReference type="Pfam" id="PF00005">
    <property type="entry name" value="ABC_tran"/>
    <property type="match status" value="1"/>
</dbReference>
<evidence type="ECO:0000256" key="3">
    <source>
        <dbReference type="ARBA" id="ARBA00022538"/>
    </source>
</evidence>
<evidence type="ECO:0000256" key="12">
    <source>
        <dbReference type="ARBA" id="ARBA00023128"/>
    </source>
</evidence>
<keyword evidence="6" id="KW-0999">Mitochondrion inner membrane</keyword>
<feature type="non-terminal residue" evidence="20">
    <location>
        <position position="679"/>
    </location>
</feature>
<dbReference type="PROSITE" id="PS50893">
    <property type="entry name" value="ABC_TRANSPORTER_2"/>
    <property type="match status" value="1"/>
</dbReference>
<keyword evidence="13 17" id="KW-0472">Membrane</keyword>
<dbReference type="GO" id="GO:0090374">
    <property type="term" value="P:oligopeptide export from mitochondrion"/>
    <property type="evidence" value="ECO:0007669"/>
    <property type="project" value="TreeGrafter"/>
</dbReference>
<evidence type="ECO:0000256" key="14">
    <source>
        <dbReference type="ARBA" id="ARBA00040439"/>
    </source>
</evidence>
<dbReference type="CDD" id="cd03249">
    <property type="entry name" value="ABC_MTABC3_MDL1_MDL2"/>
    <property type="match status" value="1"/>
</dbReference>
<keyword evidence="11" id="KW-0406">Ion transport</keyword>
<dbReference type="Proteomes" id="UP000253551">
    <property type="component" value="Unassembled WGS sequence"/>
</dbReference>
<keyword evidence="9" id="KW-0630">Potassium</keyword>
<dbReference type="EMBL" id="PJQM01002444">
    <property type="protein sequence ID" value="RCH95323.1"/>
    <property type="molecule type" value="Genomic_DNA"/>
</dbReference>
<dbReference type="Pfam" id="PF00664">
    <property type="entry name" value="ABC_membrane"/>
    <property type="match status" value="1"/>
</dbReference>
<keyword evidence="5" id="KW-0547">Nucleotide-binding</keyword>
<dbReference type="AlphaFoldDB" id="A0A367JZF6"/>
<dbReference type="Gene3D" id="1.20.1560.10">
    <property type="entry name" value="ABC transporter type 1, transmembrane domain"/>
    <property type="match status" value="1"/>
</dbReference>
<evidence type="ECO:0000259" key="19">
    <source>
        <dbReference type="PROSITE" id="PS50929"/>
    </source>
</evidence>
<dbReference type="SUPFAM" id="SSF52540">
    <property type="entry name" value="P-loop containing nucleoside triphosphate hydrolases"/>
    <property type="match status" value="1"/>
</dbReference>
<evidence type="ECO:0000256" key="13">
    <source>
        <dbReference type="ARBA" id="ARBA00023136"/>
    </source>
</evidence>
<evidence type="ECO:0000256" key="10">
    <source>
        <dbReference type="ARBA" id="ARBA00022989"/>
    </source>
</evidence>
<dbReference type="PANTHER" id="PTHR43394">
    <property type="entry name" value="ATP-DEPENDENT PERMEASE MDL1, MITOCHONDRIAL"/>
    <property type="match status" value="1"/>
</dbReference>
<evidence type="ECO:0000256" key="5">
    <source>
        <dbReference type="ARBA" id="ARBA00022741"/>
    </source>
</evidence>
<dbReference type="SMART" id="SM00382">
    <property type="entry name" value="AAA"/>
    <property type="match status" value="1"/>
</dbReference>
<dbReference type="InterPro" id="IPR039421">
    <property type="entry name" value="Type_1_exporter"/>
</dbReference>
<keyword evidence="8" id="KW-0809">Transit peptide</keyword>
<evidence type="ECO:0000256" key="9">
    <source>
        <dbReference type="ARBA" id="ARBA00022958"/>
    </source>
</evidence>
<reference evidence="20 21" key="1">
    <citation type="journal article" date="2018" name="G3 (Bethesda)">
        <title>Phylogenetic and Phylogenomic Definition of Rhizopus Species.</title>
        <authorList>
            <person name="Gryganskyi A.P."/>
            <person name="Golan J."/>
            <person name="Dolatabadi S."/>
            <person name="Mondo S."/>
            <person name="Robb S."/>
            <person name="Idnurm A."/>
            <person name="Muszewska A."/>
            <person name="Steczkiewicz K."/>
            <person name="Masonjones S."/>
            <person name="Liao H.L."/>
            <person name="Gajdeczka M.T."/>
            <person name="Anike F."/>
            <person name="Vuek A."/>
            <person name="Anishchenko I.M."/>
            <person name="Voigt K."/>
            <person name="de Hoog G.S."/>
            <person name="Smith M.E."/>
            <person name="Heitman J."/>
            <person name="Vilgalys R."/>
            <person name="Stajich J.E."/>
        </authorList>
    </citation>
    <scope>NUCLEOTIDE SEQUENCE [LARGE SCALE GENOMIC DNA]</scope>
    <source>
        <strain evidence="20 21">LSU 92-RS-03</strain>
    </source>
</reference>
<accession>A0A367JZF6</accession>
<evidence type="ECO:0000256" key="17">
    <source>
        <dbReference type="SAM" id="Phobius"/>
    </source>
</evidence>
<comment type="subcellular location">
    <subcellularLocation>
        <location evidence="1">Mitochondrion inner membrane</location>
        <topology evidence="1">Multi-pass membrane protein</topology>
    </subcellularLocation>
</comment>
<protein>
    <recommendedName>
        <fullName evidence="14">Mitochondrial potassium channel ATP-binding subunit</fullName>
    </recommendedName>
    <alternativeName>
        <fullName evidence="16">ATP-binding cassette sub-family B member 8, mitochondrial</fullName>
    </alternativeName>
    <alternativeName>
        <fullName evidence="15">Mitochondrial sulfonylurea-receptor</fullName>
    </alternativeName>
</protein>
<evidence type="ECO:0000256" key="6">
    <source>
        <dbReference type="ARBA" id="ARBA00022792"/>
    </source>
</evidence>
<dbReference type="InterPro" id="IPR003593">
    <property type="entry name" value="AAA+_ATPase"/>
</dbReference>
<dbReference type="PANTHER" id="PTHR43394:SF17">
    <property type="entry name" value="MITOCHONDRIAL POTASSIUM CHANNEL ATP-BINDING SUBUNIT"/>
    <property type="match status" value="1"/>
</dbReference>
<keyword evidence="10 17" id="KW-1133">Transmembrane helix</keyword>
<feature type="transmembrane region" description="Helical" evidence="17">
    <location>
        <begin position="369"/>
        <end position="391"/>
    </location>
</feature>
<evidence type="ECO:0000259" key="18">
    <source>
        <dbReference type="PROSITE" id="PS50893"/>
    </source>
</evidence>
<feature type="domain" description="ABC transporter" evidence="18">
    <location>
        <begin position="464"/>
        <end position="676"/>
    </location>
</feature>
<feature type="transmembrane region" description="Helical" evidence="17">
    <location>
        <begin position="196"/>
        <end position="218"/>
    </location>
</feature>
<evidence type="ECO:0000256" key="4">
    <source>
        <dbReference type="ARBA" id="ARBA00022692"/>
    </source>
</evidence>
<dbReference type="InterPro" id="IPR011527">
    <property type="entry name" value="ABC1_TM_dom"/>
</dbReference>
<comment type="caution">
    <text evidence="20">The sequence shown here is derived from an EMBL/GenBank/DDBJ whole genome shotgun (WGS) entry which is preliminary data.</text>
</comment>
<dbReference type="GO" id="GO:0005743">
    <property type="term" value="C:mitochondrial inner membrane"/>
    <property type="evidence" value="ECO:0007669"/>
    <property type="project" value="UniProtKB-SubCell"/>
</dbReference>
<dbReference type="SUPFAM" id="SSF90123">
    <property type="entry name" value="ABC transporter transmembrane region"/>
    <property type="match status" value="1"/>
</dbReference>
<dbReference type="GO" id="GO:0005524">
    <property type="term" value="F:ATP binding"/>
    <property type="evidence" value="ECO:0007669"/>
    <property type="project" value="UniProtKB-KW"/>
</dbReference>
<organism evidence="20 21">
    <name type="scientific">Rhizopus stolonifer</name>
    <name type="common">Rhizopus nigricans</name>
    <dbReference type="NCBI Taxonomy" id="4846"/>
    <lineage>
        <taxon>Eukaryota</taxon>
        <taxon>Fungi</taxon>
        <taxon>Fungi incertae sedis</taxon>
        <taxon>Mucoromycota</taxon>
        <taxon>Mucoromycotina</taxon>
        <taxon>Mucoromycetes</taxon>
        <taxon>Mucorales</taxon>
        <taxon>Mucorineae</taxon>
        <taxon>Rhizopodaceae</taxon>
        <taxon>Rhizopus</taxon>
    </lineage>
</organism>
<keyword evidence="12" id="KW-0496">Mitochondrion</keyword>
<feature type="transmembrane region" description="Helical" evidence="17">
    <location>
        <begin position="294"/>
        <end position="314"/>
    </location>
</feature>
<evidence type="ECO:0000256" key="1">
    <source>
        <dbReference type="ARBA" id="ARBA00004448"/>
    </source>
</evidence>
<evidence type="ECO:0000256" key="7">
    <source>
        <dbReference type="ARBA" id="ARBA00022840"/>
    </source>
</evidence>
<dbReference type="GO" id="GO:0006813">
    <property type="term" value="P:potassium ion transport"/>
    <property type="evidence" value="ECO:0007669"/>
    <property type="project" value="UniProtKB-KW"/>
</dbReference>
<dbReference type="GO" id="GO:0016887">
    <property type="term" value="F:ATP hydrolysis activity"/>
    <property type="evidence" value="ECO:0007669"/>
    <property type="project" value="InterPro"/>
</dbReference>
<keyword evidence="21" id="KW-1185">Reference proteome</keyword>
<dbReference type="FunFam" id="3.40.50.300:FF:000403">
    <property type="entry name" value="ATP-binding cassette sub-family B member 8, mitochondrial"/>
    <property type="match status" value="1"/>
</dbReference>
<keyword evidence="2" id="KW-0813">Transport</keyword>
<evidence type="ECO:0000313" key="20">
    <source>
        <dbReference type="EMBL" id="RCH95323.1"/>
    </source>
</evidence>
<evidence type="ECO:0000256" key="16">
    <source>
        <dbReference type="ARBA" id="ARBA00042968"/>
    </source>
</evidence>
<dbReference type="GO" id="GO:0015421">
    <property type="term" value="F:ABC-type oligopeptide transporter activity"/>
    <property type="evidence" value="ECO:0007669"/>
    <property type="project" value="TreeGrafter"/>
</dbReference>
<keyword evidence="3" id="KW-0633">Potassium transport</keyword>
<feature type="transmembrane region" description="Helical" evidence="17">
    <location>
        <begin position="139"/>
        <end position="159"/>
    </location>
</feature>
<sequence>MPLLVARFTIRPCANVASIVHRPFISNAPFSKSTLSNHLNRNYFTEKLSFQPKPKPFTSFIFQRAAISIKSTGIPFVSLVASLRVANLHKLPIAHCEAVSFSQPVIQVSVTQAKVLHEITPKQQPSVLYDIWQLIKPDLGLLCFIILTAIGAAIVQLQTPLVTGQLINILSSSMQAAADGLGALTIRDLNAPAMKLFGLLVAQGILTFAHISLVSAFGENVAKRLRSKLFAAIIQQDLAFFDNHRSGELVSRLTADAAEFKSTFKQLVTQGLKSVTQTIGSAIQLFRISTPLTFTMLATMPILYVLLNLYGTYLRKLSKHNKQLDGYSGGVLSNMRTVRAFASEEREMEHYAHACGKVAKSNQYMGLHIGLFQGLTNVSIGCMVLTVLYYGGSLVVKNELTAGDLMSYMLSTQTAQQSLVSLGVLFGQSIKAASSAHRVFEFIHLEPQVPLRGGMIPDHICGDIQFKDIDFCYPSRPDQMVLNHFNLDVPVGTTVALCGPSGSGKSTIASLLERFYEPAAGHVYLDGQKLDELDPSWLREHIGFINQEPILFATSILENIRYGNPRATLEEVKEAARQANAESFIEGFPDGYDTVVGERGAALSGGQKQRIAIARAILKNPKILILDEATSALDTQSERMVQEALDKLMYGRTVLVIAHRLSTIRKADMIVVMGKVPGN</sequence>
<proteinExistence type="predicted"/>